<feature type="domain" description="Ras-associating" evidence="2">
    <location>
        <begin position="1"/>
        <end position="81"/>
    </location>
</feature>
<protein>
    <recommendedName>
        <fullName evidence="5">FERM domain-containing protein</fullName>
    </recommendedName>
</protein>
<dbReference type="InterPro" id="IPR019749">
    <property type="entry name" value="Band_41_domain"/>
</dbReference>
<name>A0A5J4W890_9EUKA</name>
<dbReference type="InterPro" id="IPR029071">
    <property type="entry name" value="Ubiquitin-like_domsf"/>
</dbReference>
<dbReference type="InterPro" id="IPR014352">
    <property type="entry name" value="FERM/acyl-CoA-bd_prot_sf"/>
</dbReference>
<evidence type="ECO:0000313" key="3">
    <source>
        <dbReference type="EMBL" id="KAA6390599.1"/>
    </source>
</evidence>
<dbReference type="EMBL" id="SNRW01003170">
    <property type="protein sequence ID" value="KAA6390599.1"/>
    <property type="molecule type" value="Genomic_DNA"/>
</dbReference>
<dbReference type="InterPro" id="IPR035963">
    <property type="entry name" value="FERM_2"/>
</dbReference>
<dbReference type="Gene3D" id="3.10.20.90">
    <property type="entry name" value="Phosphatidylinositol 3-kinase Catalytic Subunit, Chain A, domain 1"/>
    <property type="match status" value="1"/>
</dbReference>
<dbReference type="GO" id="GO:0007165">
    <property type="term" value="P:signal transduction"/>
    <property type="evidence" value="ECO:0007669"/>
    <property type="project" value="InterPro"/>
</dbReference>
<dbReference type="GO" id="GO:0005737">
    <property type="term" value="C:cytoplasm"/>
    <property type="evidence" value="ECO:0007669"/>
    <property type="project" value="TreeGrafter"/>
</dbReference>
<dbReference type="InterPro" id="IPR000159">
    <property type="entry name" value="RA_dom"/>
</dbReference>
<evidence type="ECO:0000259" key="2">
    <source>
        <dbReference type="PROSITE" id="PS50200"/>
    </source>
</evidence>
<gene>
    <name evidence="3" type="ORF">EZS28_013878</name>
</gene>
<dbReference type="OrthoDB" id="10262320at2759"/>
<evidence type="ECO:0000259" key="1">
    <source>
        <dbReference type="PROSITE" id="PS50057"/>
    </source>
</evidence>
<evidence type="ECO:0008006" key="5">
    <source>
        <dbReference type="Google" id="ProtNLM"/>
    </source>
</evidence>
<dbReference type="CDD" id="cd14473">
    <property type="entry name" value="FERM_B-lobe"/>
    <property type="match status" value="1"/>
</dbReference>
<organism evidence="3 4">
    <name type="scientific">Streblomastix strix</name>
    <dbReference type="NCBI Taxonomy" id="222440"/>
    <lineage>
        <taxon>Eukaryota</taxon>
        <taxon>Metamonada</taxon>
        <taxon>Preaxostyla</taxon>
        <taxon>Oxymonadida</taxon>
        <taxon>Streblomastigidae</taxon>
        <taxon>Streblomastix</taxon>
    </lineage>
</organism>
<dbReference type="PANTHER" id="PTHR19981">
    <property type="entry name" value="TALIN"/>
    <property type="match status" value="1"/>
</dbReference>
<dbReference type="Pfam" id="PF00373">
    <property type="entry name" value="FERM_M"/>
    <property type="match status" value="1"/>
</dbReference>
<sequence length="337" mass="39229">MIDVHFEDQSTKKFVIAEEATVGELVKKIQQKLYLECDADSFALFEETVSGGHKIERFLRPEELCPRLTQPSRFLFKKRFFFADNKEDPVTTHMEFIQIREDVLRDRYILTEREHLELAAIDLRVTFGSPDPTKHKAGFLINAKHLPRLLPENYIKMKKNEVWEKQLLEEYQRIAFEPIESDFQGKVRYLARLKELKPDYFGSVFYEATELEIVEKVVKNRVPVLLAVNKNGIHTFRKPPALASEKSSKIAFFSKKKDSNSDVPPQNILMRTNTFQEILGWAVHPPTHTFIYTVPSESEEGVRYSYESELAGDIPDVCQEYVQQIIARTEDVEPPQE</sequence>
<comment type="caution">
    <text evidence="3">The sequence shown here is derived from an EMBL/GenBank/DDBJ whole genome shotgun (WGS) entry which is preliminary data.</text>
</comment>
<dbReference type="PROSITE" id="PS50057">
    <property type="entry name" value="FERM_3"/>
    <property type="match status" value="1"/>
</dbReference>
<proteinExistence type="predicted"/>
<dbReference type="SMART" id="SM00295">
    <property type="entry name" value="B41"/>
    <property type="match status" value="1"/>
</dbReference>
<dbReference type="Proteomes" id="UP000324800">
    <property type="component" value="Unassembled WGS sequence"/>
</dbReference>
<dbReference type="PANTHER" id="PTHR19981:SF1">
    <property type="entry name" value="RHEA, ISOFORM B"/>
    <property type="match status" value="1"/>
</dbReference>
<feature type="domain" description="FERM" evidence="1">
    <location>
        <begin position="1"/>
        <end position="329"/>
    </location>
</feature>
<evidence type="ECO:0000313" key="4">
    <source>
        <dbReference type="Proteomes" id="UP000324800"/>
    </source>
</evidence>
<dbReference type="Gene3D" id="1.20.80.10">
    <property type="match status" value="1"/>
</dbReference>
<dbReference type="InterPro" id="IPR000299">
    <property type="entry name" value="FERM_domain"/>
</dbReference>
<dbReference type="GO" id="GO:0030036">
    <property type="term" value="P:actin cytoskeleton organization"/>
    <property type="evidence" value="ECO:0007669"/>
    <property type="project" value="TreeGrafter"/>
</dbReference>
<accession>A0A5J4W890</accession>
<dbReference type="GO" id="GO:0098609">
    <property type="term" value="P:cell-cell adhesion"/>
    <property type="evidence" value="ECO:0007669"/>
    <property type="project" value="TreeGrafter"/>
</dbReference>
<reference evidence="3 4" key="1">
    <citation type="submission" date="2019-03" db="EMBL/GenBank/DDBJ databases">
        <title>Single cell metagenomics reveals metabolic interactions within the superorganism composed of flagellate Streblomastix strix and complex community of Bacteroidetes bacteria on its surface.</title>
        <authorList>
            <person name="Treitli S.C."/>
            <person name="Kolisko M."/>
            <person name="Husnik F."/>
            <person name="Keeling P."/>
            <person name="Hampl V."/>
        </authorList>
    </citation>
    <scope>NUCLEOTIDE SEQUENCE [LARGE SCALE GENOMIC DNA]</scope>
    <source>
        <strain evidence="3">ST1C</strain>
    </source>
</reference>
<dbReference type="PROSITE" id="PS50200">
    <property type="entry name" value="RA"/>
    <property type="match status" value="1"/>
</dbReference>
<dbReference type="AlphaFoldDB" id="A0A5J4W890"/>
<dbReference type="InterPro" id="IPR019748">
    <property type="entry name" value="FERM_central"/>
</dbReference>
<dbReference type="SUPFAM" id="SSF54236">
    <property type="entry name" value="Ubiquitin-like"/>
    <property type="match status" value="1"/>
</dbReference>
<dbReference type="Pfam" id="PF21989">
    <property type="entry name" value="RA_2"/>
    <property type="match status" value="1"/>
</dbReference>
<dbReference type="GO" id="GO:0005886">
    <property type="term" value="C:plasma membrane"/>
    <property type="evidence" value="ECO:0007669"/>
    <property type="project" value="TreeGrafter"/>
</dbReference>
<dbReference type="SUPFAM" id="SSF47031">
    <property type="entry name" value="Second domain of FERM"/>
    <property type="match status" value="1"/>
</dbReference>